<proteinExistence type="predicted"/>
<name>A0A7W5H7L6_9BACT</name>
<feature type="transmembrane region" description="Helical" evidence="6">
    <location>
        <begin position="370"/>
        <end position="392"/>
    </location>
</feature>
<feature type="transmembrane region" description="Helical" evidence="6">
    <location>
        <begin position="340"/>
        <end position="363"/>
    </location>
</feature>
<dbReference type="PANTHER" id="PTHR30250:SF11">
    <property type="entry name" value="O-ANTIGEN TRANSPORTER-RELATED"/>
    <property type="match status" value="1"/>
</dbReference>
<evidence type="ECO:0000256" key="3">
    <source>
        <dbReference type="ARBA" id="ARBA00022692"/>
    </source>
</evidence>
<evidence type="ECO:0000256" key="2">
    <source>
        <dbReference type="ARBA" id="ARBA00022475"/>
    </source>
</evidence>
<evidence type="ECO:0000256" key="4">
    <source>
        <dbReference type="ARBA" id="ARBA00022989"/>
    </source>
</evidence>
<evidence type="ECO:0000313" key="7">
    <source>
        <dbReference type="EMBL" id="MBB3208165.1"/>
    </source>
</evidence>
<feature type="transmembrane region" description="Helical" evidence="6">
    <location>
        <begin position="228"/>
        <end position="247"/>
    </location>
</feature>
<feature type="transmembrane region" description="Helical" evidence="6">
    <location>
        <begin position="182"/>
        <end position="207"/>
    </location>
</feature>
<dbReference type="InterPro" id="IPR050833">
    <property type="entry name" value="Poly_Biosynth_Transport"/>
</dbReference>
<accession>A0A7W5H7L6</accession>
<dbReference type="RefSeq" id="WP_184306404.1">
    <property type="nucleotide sequence ID" value="NZ_JACHXU010000014.1"/>
</dbReference>
<keyword evidence="5 6" id="KW-0472">Membrane</keyword>
<feature type="transmembrane region" description="Helical" evidence="6">
    <location>
        <begin position="259"/>
        <end position="276"/>
    </location>
</feature>
<feature type="transmembrane region" description="Helical" evidence="6">
    <location>
        <begin position="398"/>
        <end position="416"/>
    </location>
</feature>
<comment type="subcellular location">
    <subcellularLocation>
        <location evidence="1">Cell membrane</location>
        <topology evidence="1">Multi-pass membrane protein</topology>
    </subcellularLocation>
</comment>
<keyword evidence="4 6" id="KW-1133">Transmembrane helix</keyword>
<comment type="caution">
    <text evidence="7">The sequence shown here is derived from an EMBL/GenBank/DDBJ whole genome shotgun (WGS) entry which is preliminary data.</text>
</comment>
<keyword evidence="8" id="KW-1185">Reference proteome</keyword>
<dbReference type="GO" id="GO:0005886">
    <property type="term" value="C:plasma membrane"/>
    <property type="evidence" value="ECO:0007669"/>
    <property type="project" value="UniProtKB-SubCell"/>
</dbReference>
<dbReference type="EMBL" id="JACHXU010000014">
    <property type="protein sequence ID" value="MBB3208165.1"/>
    <property type="molecule type" value="Genomic_DNA"/>
</dbReference>
<feature type="transmembrane region" description="Helical" evidence="6">
    <location>
        <begin position="49"/>
        <end position="72"/>
    </location>
</feature>
<organism evidence="7 8">
    <name type="scientific">Aporhodopirellula rubra</name>
    <dbReference type="NCBI Taxonomy" id="980271"/>
    <lineage>
        <taxon>Bacteria</taxon>
        <taxon>Pseudomonadati</taxon>
        <taxon>Planctomycetota</taxon>
        <taxon>Planctomycetia</taxon>
        <taxon>Pirellulales</taxon>
        <taxon>Pirellulaceae</taxon>
        <taxon>Aporhodopirellula</taxon>
    </lineage>
</organism>
<keyword evidence="2" id="KW-1003">Cell membrane</keyword>
<dbReference type="PANTHER" id="PTHR30250">
    <property type="entry name" value="PST FAMILY PREDICTED COLANIC ACID TRANSPORTER"/>
    <property type="match status" value="1"/>
</dbReference>
<feature type="transmembrane region" description="Helical" evidence="6">
    <location>
        <begin position="93"/>
        <end position="114"/>
    </location>
</feature>
<protein>
    <submittedName>
        <fullName evidence="7">O-antigen/teichoic acid export membrane protein</fullName>
    </submittedName>
</protein>
<reference evidence="7 8" key="1">
    <citation type="submission" date="2020-08" db="EMBL/GenBank/DDBJ databases">
        <title>Genomic Encyclopedia of Type Strains, Phase III (KMG-III): the genomes of soil and plant-associated and newly described type strains.</title>
        <authorList>
            <person name="Whitman W."/>
        </authorList>
    </citation>
    <scope>NUCLEOTIDE SEQUENCE [LARGE SCALE GENOMIC DNA]</scope>
    <source>
        <strain evidence="7 8">CECT 8075</strain>
    </source>
</reference>
<keyword evidence="3 6" id="KW-0812">Transmembrane</keyword>
<gene>
    <name evidence="7" type="ORF">FHS27_003992</name>
</gene>
<feature type="transmembrane region" description="Helical" evidence="6">
    <location>
        <begin position="126"/>
        <end position="145"/>
    </location>
</feature>
<sequence length="443" mass="47064">MKTKRDAELDAEPRVAVILVVLTFIGVAFGYATSIVVARVLGPIGFEQYAVAIATLGVLSSVAEMGVGKNALKVLPGFEVSGQMSMASGYWRYSVVTLLVMSSTIAVAVIGWSLLHRGLPAGKPLATAMLFLPFAAVSGAGIDFVMANRIAIGGAVIARIIVPGTTLLLLAIAWAAGLNVSISMMVVLYGSGCVFGAILASIVFWKSSPPEYFTARPAYEVKGWLRQCIYFAVFALLAAALFRVSILVLETLPIDAVEVALMAAALDTGCLILLLAKSTDKLFQPQMSIVLVESDWEAGMKIRTKRFTIIGTACAVFLAVIWLFGKRILGLYGEEFEAAYPALIFVSMGASAWTLFSLSPIFLHFRGLSVYVLIVTGIANVVLVAVTAWFGVPYGAKGAGLAFGVVLLVTILVFRIRAGVELRRLEAMPPGADPDAVIKADLN</sequence>
<evidence type="ECO:0000256" key="6">
    <source>
        <dbReference type="SAM" id="Phobius"/>
    </source>
</evidence>
<evidence type="ECO:0000256" key="5">
    <source>
        <dbReference type="ARBA" id="ARBA00023136"/>
    </source>
</evidence>
<evidence type="ECO:0000313" key="8">
    <source>
        <dbReference type="Proteomes" id="UP000536179"/>
    </source>
</evidence>
<feature type="transmembrane region" description="Helical" evidence="6">
    <location>
        <begin position="15"/>
        <end position="37"/>
    </location>
</feature>
<feature type="transmembrane region" description="Helical" evidence="6">
    <location>
        <begin position="307"/>
        <end position="325"/>
    </location>
</feature>
<evidence type="ECO:0000256" key="1">
    <source>
        <dbReference type="ARBA" id="ARBA00004651"/>
    </source>
</evidence>
<dbReference type="Proteomes" id="UP000536179">
    <property type="component" value="Unassembled WGS sequence"/>
</dbReference>
<dbReference type="AlphaFoldDB" id="A0A7W5H7L6"/>
<feature type="transmembrane region" description="Helical" evidence="6">
    <location>
        <begin position="157"/>
        <end position="176"/>
    </location>
</feature>